<dbReference type="GO" id="GO:0030246">
    <property type="term" value="F:carbohydrate binding"/>
    <property type="evidence" value="ECO:0007669"/>
    <property type="project" value="UniProtKB-KW"/>
</dbReference>
<evidence type="ECO:0000313" key="3">
    <source>
        <dbReference type="EMBL" id="SES30840.1"/>
    </source>
</evidence>
<dbReference type="InterPro" id="IPR000772">
    <property type="entry name" value="Ricin_B_lectin"/>
</dbReference>
<evidence type="ECO:0000259" key="2">
    <source>
        <dbReference type="SMART" id="SM00458"/>
    </source>
</evidence>
<dbReference type="PROSITE" id="PS50231">
    <property type="entry name" value="RICIN_B_LECTIN"/>
    <property type="match status" value="1"/>
</dbReference>
<keyword evidence="1" id="KW-0732">Signal</keyword>
<dbReference type="Gene3D" id="2.80.10.50">
    <property type="match status" value="1"/>
</dbReference>
<dbReference type="EMBL" id="FOFT01000011">
    <property type="protein sequence ID" value="SES30840.1"/>
    <property type="molecule type" value="Genomic_DNA"/>
</dbReference>
<dbReference type="InterPro" id="IPR035992">
    <property type="entry name" value="Ricin_B-like_lectins"/>
</dbReference>
<dbReference type="SMART" id="SM00458">
    <property type="entry name" value="RICIN"/>
    <property type="match status" value="1"/>
</dbReference>
<dbReference type="RefSeq" id="WP_090068960.1">
    <property type="nucleotide sequence ID" value="NZ_FOFT01000011.1"/>
</dbReference>
<dbReference type="OrthoDB" id="3534750at2"/>
<dbReference type="AlphaFoldDB" id="A0A1H9WAA8"/>
<evidence type="ECO:0000256" key="1">
    <source>
        <dbReference type="SAM" id="SignalP"/>
    </source>
</evidence>
<reference evidence="4" key="1">
    <citation type="submission" date="2016-10" db="EMBL/GenBank/DDBJ databases">
        <authorList>
            <person name="Varghese N."/>
            <person name="Submissions S."/>
        </authorList>
    </citation>
    <scope>NUCLEOTIDE SEQUENCE [LARGE SCALE GENOMIC DNA]</scope>
    <source>
        <strain evidence="4">CGMCC 4.578</strain>
    </source>
</reference>
<accession>A0A1H9WAA8</accession>
<keyword evidence="4" id="KW-1185">Reference proteome</keyword>
<feature type="chain" id="PRO_5011749605" evidence="1">
    <location>
        <begin position="33"/>
        <end position="161"/>
    </location>
</feature>
<dbReference type="CDD" id="cd23415">
    <property type="entry name" value="beta-trefoil_Ricin_AH"/>
    <property type="match status" value="1"/>
</dbReference>
<feature type="domain" description="Ricin B lectin" evidence="2">
    <location>
        <begin position="43"/>
        <end position="159"/>
    </location>
</feature>
<organism evidence="3 4">
    <name type="scientific">Lentzea flaviverrucosa</name>
    <dbReference type="NCBI Taxonomy" id="200379"/>
    <lineage>
        <taxon>Bacteria</taxon>
        <taxon>Bacillati</taxon>
        <taxon>Actinomycetota</taxon>
        <taxon>Actinomycetes</taxon>
        <taxon>Pseudonocardiales</taxon>
        <taxon>Pseudonocardiaceae</taxon>
        <taxon>Lentzea</taxon>
    </lineage>
</organism>
<dbReference type="Proteomes" id="UP000199028">
    <property type="component" value="Unassembled WGS sequence"/>
</dbReference>
<evidence type="ECO:0000313" key="4">
    <source>
        <dbReference type="Proteomes" id="UP000199028"/>
    </source>
</evidence>
<protein>
    <submittedName>
        <fullName evidence="3">Ricin-type beta-trefoil lectin domain-containing protein</fullName>
    </submittedName>
</protein>
<name>A0A1H9WAA8_9PSEU</name>
<proteinExistence type="predicted"/>
<dbReference type="Pfam" id="PF00652">
    <property type="entry name" value="Ricin_B_lectin"/>
    <property type="match status" value="1"/>
</dbReference>
<keyword evidence="3" id="KW-0430">Lectin</keyword>
<feature type="signal peptide" evidence="1">
    <location>
        <begin position="1"/>
        <end position="32"/>
    </location>
</feature>
<sequence>MELRGMLRRTAGTGAVLAAVGAALIAPASATAAPATQDDVTAAAVVRILHASTRACLDSNSEGRVYTLSCNGNNNQRWDNFTPGKFRNVATGLCLAGSNGGSIYTTSICTNTATSWTTDGTSPTKIHHVPTGQCLNGPGGSPQAVGLDPCGSSTRWSILAG</sequence>
<dbReference type="SUPFAM" id="SSF50370">
    <property type="entry name" value="Ricin B-like lectins"/>
    <property type="match status" value="1"/>
</dbReference>
<gene>
    <name evidence="3" type="ORF">SAMN05216195_111186</name>
</gene>